<evidence type="ECO:0000313" key="4">
    <source>
        <dbReference type="Proteomes" id="UP001299970"/>
    </source>
</evidence>
<sequence length="248" mass="24690">MATPDESGTSRTDVGSRPTTPGIPQQRPPSETTTPGGTAPEQRTPAGGAGYAPGSGAEQGPPAGRHAAVDSASDVPSGRDRVRWGPVWAGVIVALAVFVVLQLFFFAVGVLGPGYGGNTTGGIVSGILALISFFIGGLLASASTAWRGAGDGLLHGVLVWALSMLGILILAFIGGSSVLGPLAALLGAQQQGIVIDPVLVLRSARSAAGWAALGLGLSVAAAAIGGVVGSKLWPRRTKSVEGELSQRG</sequence>
<organism evidence="3 4">
    <name type="scientific">Pseudonocardia alaniniphila</name>
    <dbReference type="NCBI Taxonomy" id="75291"/>
    <lineage>
        <taxon>Bacteria</taxon>
        <taxon>Bacillati</taxon>
        <taxon>Actinomycetota</taxon>
        <taxon>Actinomycetes</taxon>
        <taxon>Pseudonocardiales</taxon>
        <taxon>Pseudonocardiaceae</taxon>
        <taxon>Pseudonocardia</taxon>
    </lineage>
</organism>
<feature type="transmembrane region" description="Helical" evidence="2">
    <location>
        <begin position="123"/>
        <end position="146"/>
    </location>
</feature>
<accession>A0ABS9THJ1</accession>
<comment type="caution">
    <text evidence="3">The sequence shown here is derived from an EMBL/GenBank/DDBJ whole genome shotgun (WGS) entry which is preliminary data.</text>
</comment>
<keyword evidence="2" id="KW-0812">Transmembrane</keyword>
<evidence type="ECO:0000313" key="3">
    <source>
        <dbReference type="EMBL" id="MCH6167996.1"/>
    </source>
</evidence>
<keyword evidence="4" id="KW-1185">Reference proteome</keyword>
<gene>
    <name evidence="3" type="ORF">MMF94_20095</name>
</gene>
<dbReference type="Proteomes" id="UP001299970">
    <property type="component" value="Unassembled WGS sequence"/>
</dbReference>
<evidence type="ECO:0000256" key="2">
    <source>
        <dbReference type="SAM" id="Phobius"/>
    </source>
</evidence>
<keyword evidence="2" id="KW-0472">Membrane</keyword>
<feature type="region of interest" description="Disordered" evidence="1">
    <location>
        <begin position="1"/>
        <end position="79"/>
    </location>
</feature>
<evidence type="ECO:0008006" key="5">
    <source>
        <dbReference type="Google" id="ProtNLM"/>
    </source>
</evidence>
<proteinExistence type="predicted"/>
<name>A0ABS9THJ1_9PSEU</name>
<keyword evidence="2" id="KW-1133">Transmembrane helix</keyword>
<feature type="transmembrane region" description="Helical" evidence="2">
    <location>
        <begin position="158"/>
        <end position="187"/>
    </location>
</feature>
<feature type="transmembrane region" description="Helical" evidence="2">
    <location>
        <begin position="207"/>
        <end position="228"/>
    </location>
</feature>
<protein>
    <recommendedName>
        <fullName evidence="5">Permease</fullName>
    </recommendedName>
</protein>
<evidence type="ECO:0000256" key="1">
    <source>
        <dbReference type="SAM" id="MobiDB-lite"/>
    </source>
</evidence>
<feature type="transmembrane region" description="Helical" evidence="2">
    <location>
        <begin position="87"/>
        <end position="111"/>
    </location>
</feature>
<dbReference type="RefSeq" id="WP_241038641.1">
    <property type="nucleotide sequence ID" value="NZ_BAAAJF010000012.1"/>
</dbReference>
<reference evidence="3 4" key="1">
    <citation type="submission" date="2022-03" db="EMBL/GenBank/DDBJ databases">
        <title>Pseudonocardia alaer sp. nov., a novel actinomycete isolated from reed forest soil.</title>
        <authorList>
            <person name="Wang L."/>
        </authorList>
    </citation>
    <scope>NUCLEOTIDE SEQUENCE [LARGE SCALE GENOMIC DNA]</scope>
    <source>
        <strain evidence="3 4">Y-16303</strain>
    </source>
</reference>
<dbReference type="EMBL" id="JAKXMK010000016">
    <property type="protein sequence ID" value="MCH6167996.1"/>
    <property type="molecule type" value="Genomic_DNA"/>
</dbReference>
<feature type="compositionally biased region" description="Polar residues" evidence="1">
    <location>
        <begin position="1"/>
        <end position="36"/>
    </location>
</feature>